<organism evidence="4 5">
    <name type="scientific">Phaseolus coccineus</name>
    <name type="common">Scarlet runner bean</name>
    <name type="synonym">Phaseolus multiflorus</name>
    <dbReference type="NCBI Taxonomy" id="3886"/>
    <lineage>
        <taxon>Eukaryota</taxon>
        <taxon>Viridiplantae</taxon>
        <taxon>Streptophyta</taxon>
        <taxon>Embryophyta</taxon>
        <taxon>Tracheophyta</taxon>
        <taxon>Spermatophyta</taxon>
        <taxon>Magnoliopsida</taxon>
        <taxon>eudicotyledons</taxon>
        <taxon>Gunneridae</taxon>
        <taxon>Pentapetalae</taxon>
        <taxon>rosids</taxon>
        <taxon>fabids</taxon>
        <taxon>Fabales</taxon>
        <taxon>Fabaceae</taxon>
        <taxon>Papilionoideae</taxon>
        <taxon>50 kb inversion clade</taxon>
        <taxon>NPAAA clade</taxon>
        <taxon>indigoferoid/millettioid clade</taxon>
        <taxon>Phaseoleae</taxon>
        <taxon>Phaseolus</taxon>
    </lineage>
</organism>
<evidence type="ECO:0000313" key="4">
    <source>
        <dbReference type="EMBL" id="KAK7354341.1"/>
    </source>
</evidence>
<name>A0AAN9MI32_PHACN</name>
<dbReference type="SUPFAM" id="SSF50965">
    <property type="entry name" value="Galactose oxidase, central domain"/>
    <property type="match status" value="1"/>
</dbReference>
<gene>
    <name evidence="4" type="ORF">VNO80_19801</name>
</gene>
<feature type="compositionally biased region" description="Polar residues" evidence="3">
    <location>
        <begin position="548"/>
        <end position="559"/>
    </location>
</feature>
<dbReference type="Pfam" id="PF24681">
    <property type="entry name" value="Kelch_KLHDC2_KLHL20_DRC7"/>
    <property type="match status" value="1"/>
</dbReference>
<evidence type="ECO:0000313" key="5">
    <source>
        <dbReference type="Proteomes" id="UP001374584"/>
    </source>
</evidence>
<dbReference type="PANTHER" id="PTHR46093:SF9">
    <property type="entry name" value="DCD DOMAIN-CONTAINING PROTEIN"/>
    <property type="match status" value="1"/>
</dbReference>
<keyword evidence="1" id="KW-0880">Kelch repeat</keyword>
<accession>A0AAN9MI32</accession>
<sequence>MRWEKVKGTGGEGPGKRWGHTCNAVRDGRLLYLFGGYGKFNCQTNQVHVFDTLRRIWSEPAVKGTPPTPRDSHSCSVVGDSLFVFGGTDGTRLLNDLHILDTTSHTWIFPTVRGEAPEAREGHASAVIGKRLFVFGGCGRYANNTADVYYNDLYILDTETYTWKRATTSGTPPSPRDSHTCSSWKNKIIVTGGEDEQDYYLSDVHVLDTDTLIWSKVCTSSQSLPPRAGHCTVSFGKSLFVFGGFTEAQSLYNDLYMLDIETGVWTKVATTPNGPSARFSVAGDCLDPHMSGVLVFLGGCNRNLEALDDMYYLYTGIAREREPRLDKLSLRKQLKLKCQGQNLNLVQNPILCGYGVNADGNHPMKILNYSQLSKLNTPVRQPLHQGQRMFHAKVTEKSSTGYTIETVIDGKLLRGILFSNKPNILSSVANTSNRKRTASEIETVASDDILMQSNNVTTSTVLRQDKMEDQQELRTESSEFLERHNEADTIAVASIPTTAAESFKVSVNPEPEASSLNLNNDEKNDSDEKNDNDEKNDAPKSLIESLENDGSNDVTSSKGEIQIGDQINVPVSNCEISRQTSDAPNCDANILEPAAAESSVSPPNQGITVDCATPRTEGQSEQAKLT</sequence>
<proteinExistence type="predicted"/>
<dbReference type="InterPro" id="IPR015915">
    <property type="entry name" value="Kelch-typ_b-propeller"/>
</dbReference>
<dbReference type="Proteomes" id="UP001374584">
    <property type="component" value="Unassembled WGS sequence"/>
</dbReference>
<keyword evidence="2" id="KW-0677">Repeat</keyword>
<dbReference type="PANTHER" id="PTHR46093">
    <property type="entry name" value="ACYL-COA-BINDING DOMAIN-CONTAINING PROTEIN 5"/>
    <property type="match status" value="1"/>
</dbReference>
<feature type="compositionally biased region" description="Polar residues" evidence="3">
    <location>
        <begin position="616"/>
        <end position="626"/>
    </location>
</feature>
<dbReference type="InterPro" id="IPR006652">
    <property type="entry name" value="Kelch_1"/>
</dbReference>
<feature type="compositionally biased region" description="Polar residues" evidence="3">
    <location>
        <begin position="598"/>
        <end position="607"/>
    </location>
</feature>
<feature type="region of interest" description="Disordered" evidence="3">
    <location>
        <begin position="578"/>
        <end position="626"/>
    </location>
</feature>
<comment type="caution">
    <text evidence="4">The sequence shown here is derived from an EMBL/GenBank/DDBJ whole genome shotgun (WGS) entry which is preliminary data.</text>
</comment>
<reference evidence="4 5" key="1">
    <citation type="submission" date="2024-01" db="EMBL/GenBank/DDBJ databases">
        <title>The genomes of 5 underutilized Papilionoideae crops provide insights into root nodulation and disease resistanc.</title>
        <authorList>
            <person name="Jiang F."/>
        </authorList>
    </citation>
    <scope>NUCLEOTIDE SEQUENCE [LARGE SCALE GENOMIC DNA]</scope>
    <source>
        <strain evidence="4">JINMINGXINNONG_FW02</strain>
        <tissue evidence="4">Leaves</tissue>
    </source>
</reference>
<dbReference type="Gene3D" id="2.120.10.80">
    <property type="entry name" value="Kelch-type beta propeller"/>
    <property type="match status" value="2"/>
</dbReference>
<dbReference type="AlphaFoldDB" id="A0AAN9MI32"/>
<keyword evidence="5" id="KW-1185">Reference proteome</keyword>
<dbReference type="EMBL" id="JAYMYR010000007">
    <property type="protein sequence ID" value="KAK7354341.1"/>
    <property type="molecule type" value="Genomic_DNA"/>
</dbReference>
<feature type="region of interest" description="Disordered" evidence="3">
    <location>
        <begin position="503"/>
        <end position="538"/>
    </location>
</feature>
<evidence type="ECO:0000256" key="1">
    <source>
        <dbReference type="ARBA" id="ARBA00022441"/>
    </source>
</evidence>
<dbReference type="Pfam" id="PF01344">
    <property type="entry name" value="Kelch_1"/>
    <property type="match status" value="1"/>
</dbReference>
<evidence type="ECO:0000256" key="2">
    <source>
        <dbReference type="ARBA" id="ARBA00022737"/>
    </source>
</evidence>
<protein>
    <submittedName>
        <fullName evidence="4">Uncharacterized protein</fullName>
    </submittedName>
</protein>
<evidence type="ECO:0000256" key="3">
    <source>
        <dbReference type="SAM" id="MobiDB-lite"/>
    </source>
</evidence>
<dbReference type="InterPro" id="IPR011043">
    <property type="entry name" value="Gal_Oxase/kelch_b-propeller"/>
</dbReference>
<feature type="region of interest" description="Disordered" evidence="3">
    <location>
        <begin position="465"/>
        <end position="485"/>
    </location>
</feature>
<feature type="compositionally biased region" description="Basic and acidic residues" evidence="3">
    <location>
        <begin position="520"/>
        <end position="538"/>
    </location>
</feature>
<feature type="region of interest" description="Disordered" evidence="3">
    <location>
        <begin position="544"/>
        <end position="563"/>
    </location>
</feature>